<evidence type="ECO:0000313" key="3">
    <source>
        <dbReference type="EMBL" id="HIV25607.1"/>
    </source>
</evidence>
<reference evidence="3" key="1">
    <citation type="submission" date="2020-10" db="EMBL/GenBank/DDBJ databases">
        <authorList>
            <person name="Gilroy R."/>
        </authorList>
    </citation>
    <scope>NUCLEOTIDE SEQUENCE</scope>
    <source>
        <strain evidence="3">CHK188-20938</strain>
    </source>
</reference>
<dbReference type="Gene3D" id="2.40.260.10">
    <property type="entry name" value="Sortase"/>
    <property type="match status" value="1"/>
</dbReference>
<proteinExistence type="predicted"/>
<dbReference type="SUPFAM" id="SSF63817">
    <property type="entry name" value="Sortase"/>
    <property type="match status" value="1"/>
</dbReference>
<dbReference type="NCBIfam" id="TIGR01076">
    <property type="entry name" value="sortase_fam"/>
    <property type="match status" value="1"/>
</dbReference>
<keyword evidence="1" id="KW-0378">Hydrolase</keyword>
<dbReference type="InterPro" id="IPR042002">
    <property type="entry name" value="Sortase_C"/>
</dbReference>
<dbReference type="AlphaFoldDB" id="A0A9D1P3Y7"/>
<name>A0A9D1P3Y7_9FIRM</name>
<dbReference type="InterPro" id="IPR005754">
    <property type="entry name" value="Sortase"/>
</dbReference>
<dbReference type="NCBIfam" id="NF033745">
    <property type="entry name" value="class_C_sortase"/>
    <property type="match status" value="1"/>
</dbReference>
<feature type="active site" description="Proton donor/acceptor" evidence="2">
    <location>
        <position position="149"/>
    </location>
</feature>
<dbReference type="GO" id="GO:0016787">
    <property type="term" value="F:hydrolase activity"/>
    <property type="evidence" value="ECO:0007669"/>
    <property type="project" value="UniProtKB-KW"/>
</dbReference>
<gene>
    <name evidence="3" type="ORF">IAB71_07475</name>
</gene>
<protein>
    <submittedName>
        <fullName evidence="3">Class C sortase</fullName>
    </submittedName>
</protein>
<evidence type="ECO:0000313" key="4">
    <source>
        <dbReference type="Proteomes" id="UP000824169"/>
    </source>
</evidence>
<accession>A0A9D1P3Y7</accession>
<dbReference type="Proteomes" id="UP000824169">
    <property type="component" value="Unassembled WGS sequence"/>
</dbReference>
<feature type="active site" description="Acyl-thioester intermediate" evidence="2">
    <location>
        <position position="211"/>
    </location>
</feature>
<dbReference type="CDD" id="cd05827">
    <property type="entry name" value="Sortase_C"/>
    <property type="match status" value="1"/>
</dbReference>
<organism evidence="3 4">
    <name type="scientific">Candidatus Scatomonas pullistercoris</name>
    <dbReference type="NCBI Taxonomy" id="2840920"/>
    <lineage>
        <taxon>Bacteria</taxon>
        <taxon>Bacillati</taxon>
        <taxon>Bacillota</taxon>
        <taxon>Clostridia</taxon>
        <taxon>Lachnospirales</taxon>
        <taxon>Lachnospiraceae</taxon>
        <taxon>Lachnospiraceae incertae sedis</taxon>
        <taxon>Candidatus Scatomonas</taxon>
    </lineage>
</organism>
<evidence type="ECO:0000256" key="1">
    <source>
        <dbReference type="ARBA" id="ARBA00022801"/>
    </source>
</evidence>
<dbReference type="Pfam" id="PF04203">
    <property type="entry name" value="Sortase"/>
    <property type="match status" value="1"/>
</dbReference>
<dbReference type="EMBL" id="DVOO01000022">
    <property type="protein sequence ID" value="HIV25607.1"/>
    <property type="molecule type" value="Genomic_DNA"/>
</dbReference>
<reference evidence="3" key="2">
    <citation type="journal article" date="2021" name="PeerJ">
        <title>Extensive microbial diversity within the chicken gut microbiome revealed by metagenomics and culture.</title>
        <authorList>
            <person name="Gilroy R."/>
            <person name="Ravi A."/>
            <person name="Getino M."/>
            <person name="Pursley I."/>
            <person name="Horton D.L."/>
            <person name="Alikhan N.F."/>
            <person name="Baker D."/>
            <person name="Gharbi K."/>
            <person name="Hall N."/>
            <person name="Watson M."/>
            <person name="Adriaenssens E.M."/>
            <person name="Foster-Nyarko E."/>
            <person name="Jarju S."/>
            <person name="Secka A."/>
            <person name="Antonio M."/>
            <person name="Oren A."/>
            <person name="Chaudhuri R.R."/>
            <person name="La Ragione R."/>
            <person name="Hildebrand F."/>
            <person name="Pallen M.J."/>
        </authorList>
    </citation>
    <scope>NUCLEOTIDE SEQUENCE</scope>
    <source>
        <strain evidence="3">CHK188-20938</strain>
    </source>
</reference>
<evidence type="ECO:0000256" key="2">
    <source>
        <dbReference type="PIRSR" id="PIRSR605754-1"/>
    </source>
</evidence>
<dbReference type="InterPro" id="IPR023365">
    <property type="entry name" value="Sortase_dom-sf"/>
</dbReference>
<sequence>MKKARRFVTGLLFGAGLALSFAPGLGNLRNQQHQEQILSTYESAEASMEAGEAETERKQAEFYNEWLYGLRNGAGIARAGQAENLQEYESLLNMTGTGMMGSLEIPRIDVDLPIYHGTSQEVLAAGVGHLEGSSLPVGGTGTRCVLTGHRGLPGSRLFTRLDELREGDLLFLRILGEVLAYRVSEIAVIEPEDVERLRLEEGQDLLSLVTCTPYGINTERLVVTGTRVPYSQALYEGEEPGIPSIRELLFAALPFLFSGAAAGIWIKKHRAGGKGKEVQKRTCIKGKERNIEKAGG</sequence>
<comment type="caution">
    <text evidence="3">The sequence shown here is derived from an EMBL/GenBank/DDBJ whole genome shotgun (WGS) entry which is preliminary data.</text>
</comment>